<evidence type="ECO:0000256" key="3">
    <source>
        <dbReference type="ARBA" id="ARBA00023002"/>
    </source>
</evidence>
<protein>
    <recommendedName>
        <fullName evidence="4 5">Pyrroline-5-carboxylate reductase</fullName>
        <shortName evidence="4">P5C reductase</shortName>
        <shortName evidence="4">P5CR</shortName>
        <ecNumber evidence="4 5">1.5.1.2</ecNumber>
    </recommendedName>
    <alternativeName>
        <fullName evidence="4">PCA reductase</fullName>
    </alternativeName>
</protein>
<evidence type="ECO:0000256" key="7">
    <source>
        <dbReference type="RuleBase" id="RU003903"/>
    </source>
</evidence>
<organism evidence="10 11">
    <name type="scientific">Steroidobacter agaridevorans</name>
    <dbReference type="NCBI Taxonomy" id="2695856"/>
    <lineage>
        <taxon>Bacteria</taxon>
        <taxon>Pseudomonadati</taxon>
        <taxon>Pseudomonadota</taxon>
        <taxon>Gammaproteobacteria</taxon>
        <taxon>Steroidobacterales</taxon>
        <taxon>Steroidobacteraceae</taxon>
        <taxon>Steroidobacter</taxon>
    </lineage>
</organism>
<dbReference type="InterPro" id="IPR029036">
    <property type="entry name" value="P5CR_dimer"/>
</dbReference>
<comment type="subcellular location">
    <subcellularLocation>
        <location evidence="4">Cytoplasm</location>
    </subcellularLocation>
</comment>
<dbReference type="Pfam" id="PF03807">
    <property type="entry name" value="F420_oxidored"/>
    <property type="match status" value="1"/>
</dbReference>
<dbReference type="PANTHER" id="PTHR11645">
    <property type="entry name" value="PYRROLINE-5-CARBOXYLATE REDUCTASE"/>
    <property type="match status" value="1"/>
</dbReference>
<dbReference type="InterPro" id="IPR036291">
    <property type="entry name" value="NAD(P)-bd_dom_sf"/>
</dbReference>
<evidence type="ECO:0000313" key="10">
    <source>
        <dbReference type="EMBL" id="GFE81281.1"/>
    </source>
</evidence>
<comment type="pathway">
    <text evidence="4 7">Amino-acid biosynthesis; L-proline biosynthesis; L-proline from L-glutamate 5-semialdehyde: step 1/1.</text>
</comment>
<comment type="catalytic activity">
    <reaction evidence="4">
        <text>L-proline + NAD(+) = (S)-1-pyrroline-5-carboxylate + NADH + 2 H(+)</text>
        <dbReference type="Rhea" id="RHEA:14105"/>
        <dbReference type="ChEBI" id="CHEBI:15378"/>
        <dbReference type="ChEBI" id="CHEBI:17388"/>
        <dbReference type="ChEBI" id="CHEBI:57540"/>
        <dbReference type="ChEBI" id="CHEBI:57945"/>
        <dbReference type="ChEBI" id="CHEBI:60039"/>
        <dbReference type="EC" id="1.5.1.2"/>
    </reaction>
</comment>
<dbReference type="HAMAP" id="MF_01925">
    <property type="entry name" value="P5C_reductase"/>
    <property type="match status" value="1"/>
</dbReference>
<gene>
    <name evidence="4 10" type="primary">proC</name>
    <name evidence="10" type="ORF">GCM10011487_32810</name>
</gene>
<dbReference type="EC" id="1.5.1.2" evidence="4 5"/>
<evidence type="ECO:0000313" key="11">
    <source>
        <dbReference type="Proteomes" id="UP000445000"/>
    </source>
</evidence>
<dbReference type="InterPro" id="IPR008927">
    <property type="entry name" value="6-PGluconate_DH-like_C_sf"/>
</dbReference>
<name>A0A829YER6_9GAMM</name>
<evidence type="ECO:0000256" key="6">
    <source>
        <dbReference type="PIRSR" id="PIRSR000193-1"/>
    </source>
</evidence>
<keyword evidence="4 7" id="KW-0641">Proline biosynthesis</keyword>
<comment type="caution">
    <text evidence="10">The sequence shown here is derived from an EMBL/GenBank/DDBJ whole genome shotgun (WGS) entry which is preliminary data.</text>
</comment>
<dbReference type="InterPro" id="IPR028939">
    <property type="entry name" value="P5C_Rdtase_cat_N"/>
</dbReference>
<proteinExistence type="inferred from homology"/>
<dbReference type="SUPFAM" id="SSF51735">
    <property type="entry name" value="NAD(P)-binding Rossmann-fold domains"/>
    <property type="match status" value="1"/>
</dbReference>
<evidence type="ECO:0000256" key="5">
    <source>
        <dbReference type="NCBIfam" id="TIGR00112"/>
    </source>
</evidence>
<feature type="domain" description="Pyrroline-5-carboxylate reductase dimerisation" evidence="9">
    <location>
        <begin position="162"/>
        <end position="266"/>
    </location>
</feature>
<evidence type="ECO:0000256" key="2">
    <source>
        <dbReference type="ARBA" id="ARBA00022857"/>
    </source>
</evidence>
<dbReference type="GO" id="GO:0055129">
    <property type="term" value="P:L-proline biosynthetic process"/>
    <property type="evidence" value="ECO:0007669"/>
    <property type="project" value="UniProtKB-UniRule"/>
</dbReference>
<dbReference type="SUPFAM" id="SSF48179">
    <property type="entry name" value="6-phosphogluconate dehydrogenase C-terminal domain-like"/>
    <property type="match status" value="1"/>
</dbReference>
<dbReference type="Gene3D" id="3.40.50.720">
    <property type="entry name" value="NAD(P)-binding Rossmann-like Domain"/>
    <property type="match status" value="1"/>
</dbReference>
<dbReference type="PROSITE" id="PS00521">
    <property type="entry name" value="P5CR"/>
    <property type="match status" value="1"/>
</dbReference>
<evidence type="ECO:0000256" key="1">
    <source>
        <dbReference type="ARBA" id="ARBA00005525"/>
    </source>
</evidence>
<keyword evidence="4 7" id="KW-0028">Amino-acid biosynthesis</keyword>
<evidence type="ECO:0000259" key="9">
    <source>
        <dbReference type="Pfam" id="PF14748"/>
    </source>
</evidence>
<feature type="domain" description="Pyrroline-5-carboxylate reductase catalytic N-terminal" evidence="8">
    <location>
        <begin position="4"/>
        <end position="99"/>
    </location>
</feature>
<dbReference type="GO" id="GO:0004735">
    <property type="term" value="F:pyrroline-5-carboxylate reductase activity"/>
    <property type="evidence" value="ECO:0007669"/>
    <property type="project" value="UniProtKB-UniRule"/>
</dbReference>
<dbReference type="EMBL" id="BLJN01000003">
    <property type="protein sequence ID" value="GFE81281.1"/>
    <property type="molecule type" value="Genomic_DNA"/>
</dbReference>
<dbReference type="PIRSF" id="PIRSF000193">
    <property type="entry name" value="Pyrrol-5-carb_rd"/>
    <property type="match status" value="1"/>
</dbReference>
<comment type="function">
    <text evidence="4">Catalyzes the reduction of 1-pyrroline-5-carboxylate (PCA) to L-proline.</text>
</comment>
<comment type="similarity">
    <text evidence="1 4 7">Belongs to the pyrroline-5-carboxylate reductase family.</text>
</comment>
<dbReference type="RefSeq" id="WP_161812955.1">
    <property type="nucleotide sequence ID" value="NZ_BLJN01000003.1"/>
</dbReference>
<sequence>MKQRIAFIGGGNMGRSLIGGLIAKGADPSQLVVADPYAPTLQALQAQYNVQTVSNNADAVRDANVVLLAVKPQELRNVVSSLQEQILRTRPLLISIAAGILATDIQRWAGGLPVVRCMPNRPAMQGCGVTALYANELVTEANRALAEQILGAVGATLWVERETDMDTVTAISGSGPAYFFLLIEMLEAAGQSLGLSPDVARKLAVETAYGSGFMAHESSDSPATLRQQVTSKGGTTEAALKHLEANNVRAIFSQAVAAAAQRSAQLAKELGST</sequence>
<dbReference type="GO" id="GO:0005737">
    <property type="term" value="C:cytoplasm"/>
    <property type="evidence" value="ECO:0007669"/>
    <property type="project" value="UniProtKB-SubCell"/>
</dbReference>
<reference evidence="11" key="1">
    <citation type="submission" date="2020-01" db="EMBL/GenBank/DDBJ databases">
        <title>'Steroidobacter agaridevorans' sp. nov., agar-degrading bacteria isolated from rhizosphere soils.</title>
        <authorList>
            <person name="Ikenaga M."/>
            <person name="Kataoka M."/>
            <person name="Murouchi A."/>
            <person name="Katsuragi S."/>
            <person name="Sakai M."/>
        </authorList>
    </citation>
    <scope>NUCLEOTIDE SEQUENCE [LARGE SCALE GENOMIC DNA]</scope>
    <source>
        <strain evidence="11">YU21-B</strain>
    </source>
</reference>
<keyword evidence="11" id="KW-1185">Reference proteome</keyword>
<evidence type="ECO:0000256" key="4">
    <source>
        <dbReference type="HAMAP-Rule" id="MF_01925"/>
    </source>
</evidence>
<feature type="binding site" evidence="6">
    <location>
        <position position="56"/>
    </location>
    <ligand>
        <name>NADPH</name>
        <dbReference type="ChEBI" id="CHEBI:57783"/>
    </ligand>
</feature>
<feature type="binding site" evidence="6">
    <location>
        <begin position="8"/>
        <end position="13"/>
    </location>
    <ligand>
        <name>NADP(+)</name>
        <dbReference type="ChEBI" id="CHEBI:58349"/>
    </ligand>
</feature>
<feature type="binding site" evidence="6">
    <location>
        <begin position="69"/>
        <end position="72"/>
    </location>
    <ligand>
        <name>NADP(+)</name>
        <dbReference type="ChEBI" id="CHEBI:58349"/>
    </ligand>
</feature>
<keyword evidence="3 4" id="KW-0560">Oxidoreductase</keyword>
<dbReference type="AlphaFoldDB" id="A0A829YER6"/>
<evidence type="ECO:0000259" key="8">
    <source>
        <dbReference type="Pfam" id="PF03807"/>
    </source>
</evidence>
<dbReference type="Pfam" id="PF14748">
    <property type="entry name" value="P5CR_dimer"/>
    <property type="match status" value="1"/>
</dbReference>
<comment type="catalytic activity">
    <reaction evidence="4 7">
        <text>L-proline + NADP(+) = (S)-1-pyrroline-5-carboxylate + NADPH + 2 H(+)</text>
        <dbReference type="Rhea" id="RHEA:14109"/>
        <dbReference type="ChEBI" id="CHEBI:15378"/>
        <dbReference type="ChEBI" id="CHEBI:17388"/>
        <dbReference type="ChEBI" id="CHEBI:57783"/>
        <dbReference type="ChEBI" id="CHEBI:58349"/>
        <dbReference type="ChEBI" id="CHEBI:60039"/>
        <dbReference type="EC" id="1.5.1.2"/>
    </reaction>
</comment>
<dbReference type="Proteomes" id="UP000445000">
    <property type="component" value="Unassembled WGS sequence"/>
</dbReference>
<dbReference type="FunFam" id="1.10.3730.10:FF:000001">
    <property type="entry name" value="Pyrroline-5-carboxylate reductase"/>
    <property type="match status" value="1"/>
</dbReference>
<dbReference type="Gene3D" id="1.10.3730.10">
    <property type="entry name" value="ProC C-terminal domain-like"/>
    <property type="match status" value="1"/>
</dbReference>
<dbReference type="UniPathway" id="UPA00098">
    <property type="reaction ID" value="UER00361"/>
</dbReference>
<accession>A0A829YER6</accession>
<dbReference type="InterPro" id="IPR053790">
    <property type="entry name" value="P5CR-like_CS"/>
</dbReference>
<keyword evidence="4" id="KW-0963">Cytoplasm</keyword>
<keyword evidence="2 4" id="KW-0521">NADP</keyword>
<dbReference type="NCBIfam" id="TIGR00112">
    <property type="entry name" value="proC"/>
    <property type="match status" value="1"/>
</dbReference>
<dbReference type="InterPro" id="IPR000304">
    <property type="entry name" value="Pyrroline-COOH_reductase"/>
</dbReference>
<dbReference type="PANTHER" id="PTHR11645:SF0">
    <property type="entry name" value="PYRROLINE-5-CARBOXYLATE REDUCTASE 3"/>
    <property type="match status" value="1"/>
</dbReference>